<proteinExistence type="predicted"/>
<accession>A0A0E9T3M8</accession>
<evidence type="ECO:0000313" key="1">
    <source>
        <dbReference type="EMBL" id="JAH48107.1"/>
    </source>
</evidence>
<sequence length="34" mass="3487">MREADIIKVVGGAGNTLVLPPTAINTCVSNVADF</sequence>
<organism evidence="1">
    <name type="scientific">Anguilla anguilla</name>
    <name type="common">European freshwater eel</name>
    <name type="synonym">Muraena anguilla</name>
    <dbReference type="NCBI Taxonomy" id="7936"/>
    <lineage>
        <taxon>Eukaryota</taxon>
        <taxon>Metazoa</taxon>
        <taxon>Chordata</taxon>
        <taxon>Craniata</taxon>
        <taxon>Vertebrata</taxon>
        <taxon>Euteleostomi</taxon>
        <taxon>Actinopterygii</taxon>
        <taxon>Neopterygii</taxon>
        <taxon>Teleostei</taxon>
        <taxon>Anguilliformes</taxon>
        <taxon>Anguillidae</taxon>
        <taxon>Anguilla</taxon>
    </lineage>
</organism>
<reference evidence="1" key="1">
    <citation type="submission" date="2014-11" db="EMBL/GenBank/DDBJ databases">
        <authorList>
            <person name="Amaro Gonzalez C."/>
        </authorList>
    </citation>
    <scope>NUCLEOTIDE SEQUENCE</scope>
</reference>
<dbReference type="AlphaFoldDB" id="A0A0E9T3M8"/>
<reference evidence="1" key="2">
    <citation type="journal article" date="2015" name="Fish Shellfish Immunol.">
        <title>Early steps in the European eel (Anguilla anguilla)-Vibrio vulnificus interaction in the gills: Role of the RtxA13 toxin.</title>
        <authorList>
            <person name="Callol A."/>
            <person name="Pajuelo D."/>
            <person name="Ebbesson L."/>
            <person name="Teles M."/>
            <person name="MacKenzie S."/>
            <person name="Amaro C."/>
        </authorList>
    </citation>
    <scope>NUCLEOTIDE SEQUENCE</scope>
</reference>
<protein>
    <submittedName>
        <fullName evidence="1">Uncharacterized protein</fullName>
    </submittedName>
</protein>
<dbReference type="EMBL" id="GBXM01060470">
    <property type="protein sequence ID" value="JAH48107.1"/>
    <property type="molecule type" value="Transcribed_RNA"/>
</dbReference>
<name>A0A0E9T3M8_ANGAN</name>